<gene>
    <name evidence="1" type="ORF">Syun_026099</name>
</gene>
<accession>A0AAP0F1S1</accession>
<comment type="caution">
    <text evidence="1">The sequence shown here is derived from an EMBL/GenBank/DDBJ whole genome shotgun (WGS) entry which is preliminary data.</text>
</comment>
<dbReference type="EMBL" id="JBBNAF010000011">
    <property type="protein sequence ID" value="KAK9099054.1"/>
    <property type="molecule type" value="Genomic_DNA"/>
</dbReference>
<name>A0AAP0F1S1_9MAGN</name>
<sequence length="195" mass="21975">MEHFLSLLSSAPHSVKHKNDEPRHTADIRMLVTVDREIKMFVGIPIYVARVALAYIDWRRQMVHSLLGGRGGAQLVTEEPSLSRRSPTLQSKMGVWPWASMALGGYCDESGEGGDWQLPLIWGASTSLLAEENQFLTDMEGEIEEVNNDIEENLVHDSSFGEHDQHCHTPDVRRVQFESCNCCDLIQSSFVKATY</sequence>
<proteinExistence type="predicted"/>
<organism evidence="1 2">
    <name type="scientific">Stephania yunnanensis</name>
    <dbReference type="NCBI Taxonomy" id="152371"/>
    <lineage>
        <taxon>Eukaryota</taxon>
        <taxon>Viridiplantae</taxon>
        <taxon>Streptophyta</taxon>
        <taxon>Embryophyta</taxon>
        <taxon>Tracheophyta</taxon>
        <taxon>Spermatophyta</taxon>
        <taxon>Magnoliopsida</taxon>
        <taxon>Ranunculales</taxon>
        <taxon>Menispermaceae</taxon>
        <taxon>Menispermoideae</taxon>
        <taxon>Cissampelideae</taxon>
        <taxon>Stephania</taxon>
    </lineage>
</organism>
<keyword evidence="2" id="KW-1185">Reference proteome</keyword>
<evidence type="ECO:0000313" key="1">
    <source>
        <dbReference type="EMBL" id="KAK9099054.1"/>
    </source>
</evidence>
<evidence type="ECO:0000313" key="2">
    <source>
        <dbReference type="Proteomes" id="UP001420932"/>
    </source>
</evidence>
<dbReference type="AlphaFoldDB" id="A0AAP0F1S1"/>
<reference evidence="1 2" key="1">
    <citation type="submission" date="2024-01" db="EMBL/GenBank/DDBJ databases">
        <title>Genome assemblies of Stephania.</title>
        <authorList>
            <person name="Yang L."/>
        </authorList>
    </citation>
    <scope>NUCLEOTIDE SEQUENCE [LARGE SCALE GENOMIC DNA]</scope>
    <source>
        <strain evidence="1">YNDBR</strain>
        <tissue evidence="1">Leaf</tissue>
    </source>
</reference>
<protein>
    <submittedName>
        <fullName evidence="1">Uncharacterized protein</fullName>
    </submittedName>
</protein>
<dbReference type="Proteomes" id="UP001420932">
    <property type="component" value="Unassembled WGS sequence"/>
</dbReference>